<organism evidence="3 4">
    <name type="scientific">Haliea salexigens</name>
    <dbReference type="NCBI Taxonomy" id="287487"/>
    <lineage>
        <taxon>Bacteria</taxon>
        <taxon>Pseudomonadati</taxon>
        <taxon>Pseudomonadota</taxon>
        <taxon>Gammaproteobacteria</taxon>
        <taxon>Cellvibrionales</taxon>
        <taxon>Halieaceae</taxon>
        <taxon>Haliea</taxon>
    </lineage>
</organism>
<evidence type="ECO:0000259" key="2">
    <source>
        <dbReference type="PROSITE" id="PS50234"/>
    </source>
</evidence>
<sequence length="541" mass="60694">RALNRDLYFWLAAHAAALQPPPPAKNAVQADLLALRAALTAAERVCSELPGFRDRYDRLRDALLPLRPQRRLPPLEQALEVVIRHALGEETPASAFAGQLVTLVTSPGVSVDNVQAPANYHPPLPVPLWATRFSLGTHNVERPDAEDEDGQTPLQDQREGGKRKARRQQQDQAEREDSLIFNRFEKMLSFAEMVNVNRMVDDEEDEDAGKAAEQLEEITVSPHQQQAAARLRMDLDLPPGEALGAASAAEVTYPEWNYRKRVMLPAHCTVLPGEQAADGDIWQPDAAMKQRVRRVRRQFEALRPKRMLLRGQLDGNELDIDAVVRAQADQSASGSSSDRLYADARTVERDLAVSILVDVSLSTEAWVDDRRVIDLEKEALLVLGHGLQACGDEFAIHSFTSRRRDKVWLQTLKDFREPMNGDVEQRIGALKPGHYTRMGTAIRHLTSGLADLGQRHRLLLVLTDGKPNDTDYYEGRYALEDTRHAVREARRAGVRVFAVTIDRESQGYFPRIFGRGGYSVVYRPEHLSTALPAIYRQIVAQ</sequence>
<evidence type="ECO:0000313" key="3">
    <source>
        <dbReference type="EMBL" id="HAN27097.1"/>
    </source>
</evidence>
<comment type="caution">
    <text evidence="3">The sequence shown here is derived from an EMBL/GenBank/DDBJ whole genome shotgun (WGS) entry which is preliminary data.</text>
</comment>
<dbReference type="AlphaFoldDB" id="A0A3C1KK75"/>
<feature type="compositionally biased region" description="Basic and acidic residues" evidence="1">
    <location>
        <begin position="156"/>
        <end position="178"/>
    </location>
</feature>
<dbReference type="PANTHER" id="PTHR41248:SF1">
    <property type="entry name" value="NORD PROTEIN"/>
    <property type="match status" value="1"/>
</dbReference>
<feature type="domain" description="VWFA" evidence="2">
    <location>
        <begin position="352"/>
        <end position="538"/>
    </location>
</feature>
<evidence type="ECO:0000256" key="1">
    <source>
        <dbReference type="SAM" id="MobiDB-lite"/>
    </source>
</evidence>
<name>A0A3C1KK75_9GAMM</name>
<protein>
    <submittedName>
        <fullName evidence="3">Protein norD</fullName>
    </submittedName>
</protein>
<dbReference type="InterPro" id="IPR036465">
    <property type="entry name" value="vWFA_dom_sf"/>
</dbReference>
<dbReference type="Gene3D" id="3.40.50.410">
    <property type="entry name" value="von Willebrand factor, type A domain"/>
    <property type="match status" value="1"/>
</dbReference>
<dbReference type="PROSITE" id="PS50234">
    <property type="entry name" value="VWFA"/>
    <property type="match status" value="1"/>
</dbReference>
<dbReference type="InterPro" id="IPR051928">
    <property type="entry name" value="NorD/CobT"/>
</dbReference>
<dbReference type="STRING" id="1121937.GCA_000423125_02388"/>
<gene>
    <name evidence="3" type="ORF">DCP75_05145</name>
</gene>
<dbReference type="Proteomes" id="UP000259273">
    <property type="component" value="Unassembled WGS sequence"/>
</dbReference>
<feature type="non-terminal residue" evidence="3">
    <location>
        <position position="1"/>
    </location>
</feature>
<dbReference type="SUPFAM" id="SSF53300">
    <property type="entry name" value="vWA-like"/>
    <property type="match status" value="1"/>
</dbReference>
<proteinExistence type="predicted"/>
<reference evidence="3 4" key="1">
    <citation type="journal article" date="2018" name="Nat. Biotechnol.">
        <title>A standardized bacterial taxonomy based on genome phylogeny substantially revises the tree of life.</title>
        <authorList>
            <person name="Parks D.H."/>
            <person name="Chuvochina M."/>
            <person name="Waite D.W."/>
            <person name="Rinke C."/>
            <person name="Skarshewski A."/>
            <person name="Chaumeil P.A."/>
            <person name="Hugenholtz P."/>
        </authorList>
    </citation>
    <scope>NUCLEOTIDE SEQUENCE [LARGE SCALE GENOMIC DNA]</scope>
    <source>
        <strain evidence="3">UBA9158</strain>
    </source>
</reference>
<evidence type="ECO:0000313" key="4">
    <source>
        <dbReference type="Proteomes" id="UP000259273"/>
    </source>
</evidence>
<dbReference type="CDD" id="cd01454">
    <property type="entry name" value="vWA_norD_type"/>
    <property type="match status" value="1"/>
</dbReference>
<dbReference type="EMBL" id="DMND01000075">
    <property type="protein sequence ID" value="HAN27097.1"/>
    <property type="molecule type" value="Genomic_DNA"/>
</dbReference>
<dbReference type="PANTHER" id="PTHR41248">
    <property type="entry name" value="NORD PROTEIN"/>
    <property type="match status" value="1"/>
</dbReference>
<accession>A0A3C1KK75</accession>
<dbReference type="InterPro" id="IPR002035">
    <property type="entry name" value="VWF_A"/>
</dbReference>
<dbReference type="Pfam" id="PF00092">
    <property type="entry name" value="VWA"/>
    <property type="match status" value="1"/>
</dbReference>
<dbReference type="SMART" id="SM00327">
    <property type="entry name" value="VWA"/>
    <property type="match status" value="1"/>
</dbReference>
<feature type="region of interest" description="Disordered" evidence="1">
    <location>
        <begin position="140"/>
        <end position="178"/>
    </location>
</feature>